<dbReference type="InterPro" id="IPR011990">
    <property type="entry name" value="TPR-like_helical_dom_sf"/>
</dbReference>
<evidence type="ECO:0000256" key="6">
    <source>
        <dbReference type="ARBA" id="ARBA00022787"/>
    </source>
</evidence>
<comment type="similarity">
    <text evidence="3">Belongs to the Tom20 family.</text>
</comment>
<dbReference type="GO" id="GO:0005741">
    <property type="term" value="C:mitochondrial outer membrane"/>
    <property type="evidence" value="ECO:0007669"/>
    <property type="project" value="UniProtKB-SubCell"/>
</dbReference>
<dbReference type="Gene3D" id="1.25.40.10">
    <property type="entry name" value="Tetratricopeptide repeat domain"/>
    <property type="match status" value="1"/>
</dbReference>
<evidence type="ECO:0000256" key="2">
    <source>
        <dbReference type="ARBA" id="ARBA00004572"/>
    </source>
</evidence>
<dbReference type="PANTHER" id="PTHR32409">
    <property type="entry name" value="MITOCHONDRIAL IMPORT RECEPTOR SUBUNIT TOM20-1-RELATED"/>
    <property type="match status" value="1"/>
</dbReference>
<keyword evidence="12" id="KW-1185">Reference proteome</keyword>
<proteinExistence type="inferred from homology"/>
<keyword evidence="10" id="KW-0472">Membrane</keyword>
<dbReference type="Pfam" id="PF06552">
    <property type="entry name" value="TOM20_plant"/>
    <property type="match status" value="1"/>
</dbReference>
<evidence type="ECO:0000313" key="12">
    <source>
        <dbReference type="Proteomes" id="UP001642360"/>
    </source>
</evidence>
<evidence type="ECO:0000256" key="10">
    <source>
        <dbReference type="ARBA" id="ARBA00023136"/>
    </source>
</evidence>
<keyword evidence="7" id="KW-0653">Protein transport</keyword>
<keyword evidence="9" id="KW-0496">Mitochondrion</keyword>
<evidence type="ECO:0000256" key="3">
    <source>
        <dbReference type="ARBA" id="ARBA00005792"/>
    </source>
</evidence>
<evidence type="ECO:0000256" key="1">
    <source>
        <dbReference type="ARBA" id="ARBA00003450"/>
    </source>
</evidence>
<evidence type="ECO:0008006" key="13">
    <source>
        <dbReference type="Google" id="ProtNLM"/>
    </source>
</evidence>
<protein>
    <recommendedName>
        <fullName evidence="13">Mitochondrial import receptor subunit TOM20</fullName>
    </recommendedName>
</protein>
<dbReference type="GO" id="GO:0015031">
    <property type="term" value="P:protein transport"/>
    <property type="evidence" value="ECO:0007669"/>
    <property type="project" value="UniProtKB-KW"/>
</dbReference>
<dbReference type="SUPFAM" id="SSF48452">
    <property type="entry name" value="TPR-like"/>
    <property type="match status" value="1"/>
</dbReference>
<dbReference type="EMBL" id="CAUOFW020006547">
    <property type="protein sequence ID" value="CAK9175129.1"/>
    <property type="molecule type" value="Genomic_DNA"/>
</dbReference>
<accession>A0ABC8U029</accession>
<dbReference type="Proteomes" id="UP001642360">
    <property type="component" value="Unassembled WGS sequence"/>
</dbReference>
<name>A0ABC8U029_9AQUA</name>
<keyword evidence="8" id="KW-1133">Transmembrane helix</keyword>
<evidence type="ECO:0000256" key="9">
    <source>
        <dbReference type="ARBA" id="ARBA00023128"/>
    </source>
</evidence>
<evidence type="ECO:0000256" key="5">
    <source>
        <dbReference type="ARBA" id="ARBA00022692"/>
    </source>
</evidence>
<sequence>MEMQSDFDRLFFFEHTRKTSEATYAKNPLDAGNIIKWGEALVELSQFQNVTDSKKMLQDGISKFEEALMVDPKKHDALWSLGNAHTSFAFLTPDQDEAKAYFDKASQYFEQAVDEDPGNDLYRKSLEVAAKVIFSYSSYALRDYYGIDNKGRSS</sequence>
<reference evidence="11 12" key="1">
    <citation type="submission" date="2024-02" db="EMBL/GenBank/DDBJ databases">
        <authorList>
            <person name="Vignale AGUSTIN F."/>
            <person name="Sosa J E."/>
            <person name="Modenutti C."/>
        </authorList>
    </citation>
    <scope>NUCLEOTIDE SEQUENCE [LARGE SCALE GENOMIC DNA]</scope>
</reference>
<evidence type="ECO:0000313" key="11">
    <source>
        <dbReference type="EMBL" id="CAK9175129.1"/>
    </source>
</evidence>
<dbReference type="AlphaFoldDB" id="A0ABC8U029"/>
<evidence type="ECO:0000256" key="7">
    <source>
        <dbReference type="ARBA" id="ARBA00022927"/>
    </source>
</evidence>
<gene>
    <name evidence="11" type="ORF">ILEXP_LOCUS44928</name>
</gene>
<evidence type="ECO:0000256" key="8">
    <source>
        <dbReference type="ARBA" id="ARBA00022989"/>
    </source>
</evidence>
<comment type="subcellular location">
    <subcellularLocation>
        <location evidence="2">Mitochondrion outer membrane</location>
        <topology evidence="2">Single-pass membrane protein</topology>
    </subcellularLocation>
</comment>
<comment type="caution">
    <text evidence="11">The sequence shown here is derived from an EMBL/GenBank/DDBJ whole genome shotgun (WGS) entry which is preliminary data.</text>
</comment>
<evidence type="ECO:0000256" key="4">
    <source>
        <dbReference type="ARBA" id="ARBA00022448"/>
    </source>
</evidence>
<comment type="function">
    <text evidence="1">Central component of the receptor complex responsible for the recognition and translocation of cytosolically synthesized mitochondrial preproteins. Together with TOM22 functions as the transit peptide receptor at the surface of the mitochondrion outer membrane and facilitates the movement of preproteins into the translocation pore.</text>
</comment>
<keyword evidence="5" id="KW-0812">Transmembrane</keyword>
<organism evidence="11 12">
    <name type="scientific">Ilex paraguariensis</name>
    <name type="common">yerba mate</name>
    <dbReference type="NCBI Taxonomy" id="185542"/>
    <lineage>
        <taxon>Eukaryota</taxon>
        <taxon>Viridiplantae</taxon>
        <taxon>Streptophyta</taxon>
        <taxon>Embryophyta</taxon>
        <taxon>Tracheophyta</taxon>
        <taxon>Spermatophyta</taxon>
        <taxon>Magnoliopsida</taxon>
        <taxon>eudicotyledons</taxon>
        <taxon>Gunneridae</taxon>
        <taxon>Pentapetalae</taxon>
        <taxon>asterids</taxon>
        <taxon>campanulids</taxon>
        <taxon>Aquifoliales</taxon>
        <taxon>Aquifoliaceae</taxon>
        <taxon>Ilex</taxon>
    </lineage>
</organism>
<dbReference type="PANTHER" id="PTHR32409:SF3">
    <property type="entry name" value="MITOCHONDRIAL IMPORT RECEPTOR SUBUNIT TOM20-1-RELATED"/>
    <property type="match status" value="1"/>
</dbReference>
<keyword evidence="6" id="KW-1000">Mitochondrion outer membrane</keyword>
<dbReference type="InterPro" id="IPR010547">
    <property type="entry name" value="TOM20_imprt_rcpt"/>
</dbReference>
<keyword evidence="4" id="KW-0813">Transport</keyword>